<protein>
    <submittedName>
        <fullName evidence="8">ABC transporter ATP-binding protein</fullName>
    </submittedName>
</protein>
<dbReference type="InterPro" id="IPR013611">
    <property type="entry name" value="Transp-assoc_OB_typ2"/>
</dbReference>
<evidence type="ECO:0000256" key="4">
    <source>
        <dbReference type="ARBA" id="ARBA00022840"/>
    </source>
</evidence>
<evidence type="ECO:0000313" key="8">
    <source>
        <dbReference type="EMBL" id="GIH79880.1"/>
    </source>
</evidence>
<dbReference type="CDD" id="cd03259">
    <property type="entry name" value="ABC_Carb_Solutes_like"/>
    <property type="match status" value="1"/>
</dbReference>
<evidence type="ECO:0000256" key="1">
    <source>
        <dbReference type="ARBA" id="ARBA00022448"/>
    </source>
</evidence>
<evidence type="ECO:0000256" key="5">
    <source>
        <dbReference type="ARBA" id="ARBA00023136"/>
    </source>
</evidence>
<feature type="region of interest" description="Disordered" evidence="6">
    <location>
        <begin position="369"/>
        <end position="443"/>
    </location>
</feature>
<evidence type="ECO:0000259" key="7">
    <source>
        <dbReference type="PROSITE" id="PS50893"/>
    </source>
</evidence>
<dbReference type="InterPro" id="IPR015853">
    <property type="entry name" value="ABC_transpr_FbpC"/>
</dbReference>
<evidence type="ECO:0000256" key="3">
    <source>
        <dbReference type="ARBA" id="ARBA00022741"/>
    </source>
</evidence>
<feature type="domain" description="ABC transporter" evidence="7">
    <location>
        <begin position="4"/>
        <end position="237"/>
    </location>
</feature>
<name>A0A8J3W8H7_9ACTN</name>
<keyword evidence="9" id="KW-1185">Reference proteome</keyword>
<gene>
    <name evidence="8" type="ORF">Plo01_63090</name>
</gene>
<keyword evidence="5" id="KW-0472">Membrane</keyword>
<dbReference type="GO" id="GO:0016887">
    <property type="term" value="F:ATP hydrolysis activity"/>
    <property type="evidence" value="ECO:0007669"/>
    <property type="project" value="InterPro"/>
</dbReference>
<dbReference type="Pfam" id="PF08402">
    <property type="entry name" value="TOBE_2"/>
    <property type="match status" value="1"/>
</dbReference>
<dbReference type="PANTHER" id="PTHR43875">
    <property type="entry name" value="MALTODEXTRIN IMPORT ATP-BINDING PROTEIN MSMX"/>
    <property type="match status" value="1"/>
</dbReference>
<dbReference type="InterPro" id="IPR047641">
    <property type="entry name" value="ABC_transpr_MalK/UgpC-like"/>
</dbReference>
<dbReference type="FunFam" id="3.40.50.300:FF:000042">
    <property type="entry name" value="Maltose/maltodextrin ABC transporter, ATP-binding protein"/>
    <property type="match status" value="1"/>
</dbReference>
<evidence type="ECO:0000256" key="2">
    <source>
        <dbReference type="ARBA" id="ARBA00022475"/>
    </source>
</evidence>
<dbReference type="GO" id="GO:0015408">
    <property type="term" value="F:ABC-type ferric iron transporter activity"/>
    <property type="evidence" value="ECO:0007669"/>
    <property type="project" value="InterPro"/>
</dbReference>
<dbReference type="InterPro" id="IPR008995">
    <property type="entry name" value="Mo/tungstate-bd_C_term_dom"/>
</dbReference>
<dbReference type="InterPro" id="IPR027417">
    <property type="entry name" value="P-loop_NTPase"/>
</dbReference>
<feature type="compositionally biased region" description="Basic and acidic residues" evidence="6">
    <location>
        <begin position="374"/>
        <end position="443"/>
    </location>
</feature>
<dbReference type="GO" id="GO:0055052">
    <property type="term" value="C:ATP-binding cassette (ABC) transporter complex, substrate-binding subunit-containing"/>
    <property type="evidence" value="ECO:0007669"/>
    <property type="project" value="TreeGrafter"/>
</dbReference>
<reference evidence="8 9" key="1">
    <citation type="submission" date="2021-01" db="EMBL/GenBank/DDBJ databases">
        <title>Whole genome shotgun sequence of Planobispora longispora NBRC 13918.</title>
        <authorList>
            <person name="Komaki H."/>
            <person name="Tamura T."/>
        </authorList>
    </citation>
    <scope>NUCLEOTIDE SEQUENCE [LARGE SCALE GENOMIC DNA]</scope>
    <source>
        <strain evidence="8 9">NBRC 13918</strain>
    </source>
</reference>
<keyword evidence="2" id="KW-1003">Cell membrane</keyword>
<dbReference type="Pfam" id="PF00005">
    <property type="entry name" value="ABC_tran"/>
    <property type="match status" value="1"/>
</dbReference>
<dbReference type="AlphaFoldDB" id="A0A8J3W8H7"/>
<dbReference type="Proteomes" id="UP000616724">
    <property type="component" value="Unassembled WGS sequence"/>
</dbReference>
<keyword evidence="3" id="KW-0547">Nucleotide-binding</keyword>
<dbReference type="RefSeq" id="WP_203894327.1">
    <property type="nucleotide sequence ID" value="NZ_BOOH01000052.1"/>
</dbReference>
<dbReference type="PANTHER" id="PTHR43875:SF14">
    <property type="entry name" value="ABC TRANSPORTER ATP-BINDING PROTEIN"/>
    <property type="match status" value="1"/>
</dbReference>
<dbReference type="GO" id="GO:0005524">
    <property type="term" value="F:ATP binding"/>
    <property type="evidence" value="ECO:0007669"/>
    <property type="project" value="UniProtKB-KW"/>
</dbReference>
<comment type="caution">
    <text evidence="8">The sequence shown here is derived from an EMBL/GenBank/DDBJ whole genome shotgun (WGS) entry which is preliminary data.</text>
</comment>
<dbReference type="InterPro" id="IPR012340">
    <property type="entry name" value="NA-bd_OB-fold"/>
</dbReference>
<dbReference type="Gene3D" id="2.40.50.140">
    <property type="entry name" value="Nucleic acid-binding proteins"/>
    <property type="match status" value="1"/>
</dbReference>
<dbReference type="InterPro" id="IPR003439">
    <property type="entry name" value="ABC_transporter-like_ATP-bd"/>
</dbReference>
<dbReference type="SUPFAM" id="SSF50331">
    <property type="entry name" value="MOP-like"/>
    <property type="match status" value="1"/>
</dbReference>
<keyword evidence="4 8" id="KW-0067">ATP-binding</keyword>
<dbReference type="PROSITE" id="PS50893">
    <property type="entry name" value="ABC_TRANSPORTER_2"/>
    <property type="match status" value="1"/>
</dbReference>
<dbReference type="Gene3D" id="2.40.50.100">
    <property type="match status" value="1"/>
</dbReference>
<dbReference type="SMART" id="SM00382">
    <property type="entry name" value="AAA"/>
    <property type="match status" value="1"/>
</dbReference>
<proteinExistence type="predicted"/>
<dbReference type="Gene3D" id="3.40.50.300">
    <property type="entry name" value="P-loop containing nucleotide triphosphate hydrolases"/>
    <property type="match status" value="1"/>
</dbReference>
<organism evidence="8 9">
    <name type="scientific">Planobispora longispora</name>
    <dbReference type="NCBI Taxonomy" id="28887"/>
    <lineage>
        <taxon>Bacteria</taxon>
        <taxon>Bacillati</taxon>
        <taxon>Actinomycetota</taxon>
        <taxon>Actinomycetes</taxon>
        <taxon>Streptosporangiales</taxon>
        <taxon>Streptosporangiaceae</taxon>
        <taxon>Planobispora</taxon>
    </lineage>
</organism>
<dbReference type="EMBL" id="BOOH01000052">
    <property type="protein sequence ID" value="GIH79880.1"/>
    <property type="molecule type" value="Genomic_DNA"/>
</dbReference>
<dbReference type="InterPro" id="IPR003593">
    <property type="entry name" value="AAA+_ATPase"/>
</dbReference>
<evidence type="ECO:0000313" key="9">
    <source>
        <dbReference type="Proteomes" id="UP000616724"/>
    </source>
</evidence>
<sequence>MADIRLEGVSHSYDGGRTWALKPMTWTWRSDRAYALLGPSGCGKTTLLNIISGLISPTTGRIWLGDREVTAVPTAGRNIAQVFQFPVLYEQMSVYDNLAFPLRNRGYPRAEVDRRVRTVSRMLGLDGHLGHRSRRLDPGRQQIVCVGRGLVRPDVAAVLLDEPLTVIDPALKWTLRSKLKEIHRDTGHTLIYVTHDQTEALTFADEVVVLKDGEIVQAGEPTELFLTPAHEFVGHFIGSPGMNVVPAEIAGGVVRIGGTAVGRAAGENGDLPPGPVRIGVRPEFVRIADGRDAADRNTGARAAPGLRVRITGVDRMGSYHLVHARADGHALVSKTDPGSRHDPGAAVFFRFDPGRAFLFRDEVRCGTLAPLDGPAERPPEGLREGPGEGRGEGPEAGLREEPHAGHREEPRAHREEPHAGHREEPRAHREEPREGHREGREGA</sequence>
<keyword evidence="1" id="KW-0813">Transport</keyword>
<evidence type="ECO:0000256" key="6">
    <source>
        <dbReference type="SAM" id="MobiDB-lite"/>
    </source>
</evidence>
<accession>A0A8J3W8H7</accession>
<dbReference type="SUPFAM" id="SSF52540">
    <property type="entry name" value="P-loop containing nucleoside triphosphate hydrolases"/>
    <property type="match status" value="1"/>
</dbReference>